<comment type="caution">
    <text evidence="1">The sequence shown here is derived from an EMBL/GenBank/DDBJ whole genome shotgun (WGS) entry which is preliminary data.</text>
</comment>
<reference evidence="1" key="1">
    <citation type="journal article" date="2019" name="bioRxiv">
        <title>The Genome of the Zebra Mussel, Dreissena polymorpha: A Resource for Invasive Species Research.</title>
        <authorList>
            <person name="McCartney M.A."/>
            <person name="Auch B."/>
            <person name="Kono T."/>
            <person name="Mallez S."/>
            <person name="Zhang Y."/>
            <person name="Obille A."/>
            <person name="Becker A."/>
            <person name="Abrahante J.E."/>
            <person name="Garbe J."/>
            <person name="Badalamenti J.P."/>
            <person name="Herman A."/>
            <person name="Mangelson H."/>
            <person name="Liachko I."/>
            <person name="Sullivan S."/>
            <person name="Sone E.D."/>
            <person name="Koren S."/>
            <person name="Silverstein K.A.T."/>
            <person name="Beckman K.B."/>
            <person name="Gohl D.M."/>
        </authorList>
    </citation>
    <scope>NUCLEOTIDE SEQUENCE</scope>
    <source>
        <strain evidence="1">Duluth1</strain>
        <tissue evidence="1">Whole animal</tissue>
    </source>
</reference>
<dbReference type="EMBL" id="JAIWYP010000016">
    <property type="protein sequence ID" value="KAH3693818.1"/>
    <property type="molecule type" value="Genomic_DNA"/>
</dbReference>
<gene>
    <name evidence="1" type="ORF">DPMN_081256</name>
</gene>
<proteinExistence type="predicted"/>
<accession>A0A9D4BHK8</accession>
<name>A0A9D4BHK8_DREPO</name>
<evidence type="ECO:0000313" key="2">
    <source>
        <dbReference type="Proteomes" id="UP000828390"/>
    </source>
</evidence>
<protein>
    <submittedName>
        <fullName evidence="1">Uncharacterized protein</fullName>
    </submittedName>
</protein>
<sequence length="96" mass="10937">MVSRENQTYEVCKTICSRTYNGSLAKMRADFVENLKPALMTNFTYKAWTEWESDTACHIMKVTPTVVRSYPDINCSHPAICICEKLTPTTGNTIHK</sequence>
<keyword evidence="2" id="KW-1185">Reference proteome</keyword>
<organism evidence="1 2">
    <name type="scientific">Dreissena polymorpha</name>
    <name type="common">Zebra mussel</name>
    <name type="synonym">Mytilus polymorpha</name>
    <dbReference type="NCBI Taxonomy" id="45954"/>
    <lineage>
        <taxon>Eukaryota</taxon>
        <taxon>Metazoa</taxon>
        <taxon>Spiralia</taxon>
        <taxon>Lophotrochozoa</taxon>
        <taxon>Mollusca</taxon>
        <taxon>Bivalvia</taxon>
        <taxon>Autobranchia</taxon>
        <taxon>Heteroconchia</taxon>
        <taxon>Euheterodonta</taxon>
        <taxon>Imparidentia</taxon>
        <taxon>Neoheterodontei</taxon>
        <taxon>Myida</taxon>
        <taxon>Dreissenoidea</taxon>
        <taxon>Dreissenidae</taxon>
        <taxon>Dreissena</taxon>
    </lineage>
</organism>
<dbReference type="AlphaFoldDB" id="A0A9D4BHK8"/>
<dbReference type="Proteomes" id="UP000828390">
    <property type="component" value="Unassembled WGS sequence"/>
</dbReference>
<reference evidence="1" key="2">
    <citation type="submission" date="2020-11" db="EMBL/GenBank/DDBJ databases">
        <authorList>
            <person name="McCartney M.A."/>
            <person name="Auch B."/>
            <person name="Kono T."/>
            <person name="Mallez S."/>
            <person name="Becker A."/>
            <person name="Gohl D.M."/>
            <person name="Silverstein K.A.T."/>
            <person name="Koren S."/>
            <person name="Bechman K.B."/>
            <person name="Herman A."/>
            <person name="Abrahante J.E."/>
            <person name="Garbe J."/>
        </authorList>
    </citation>
    <scope>NUCLEOTIDE SEQUENCE</scope>
    <source>
        <strain evidence="1">Duluth1</strain>
        <tissue evidence="1">Whole animal</tissue>
    </source>
</reference>
<evidence type="ECO:0000313" key="1">
    <source>
        <dbReference type="EMBL" id="KAH3693818.1"/>
    </source>
</evidence>